<name>A0AAV2YH20_9STRA</name>
<organism evidence="8 9">
    <name type="scientific">Lagenidium giganteum</name>
    <dbReference type="NCBI Taxonomy" id="4803"/>
    <lineage>
        <taxon>Eukaryota</taxon>
        <taxon>Sar</taxon>
        <taxon>Stramenopiles</taxon>
        <taxon>Oomycota</taxon>
        <taxon>Peronosporomycetes</taxon>
        <taxon>Pythiales</taxon>
        <taxon>Pythiaceae</taxon>
    </lineage>
</organism>
<keyword evidence="2 6" id="KW-0812">Transmembrane</keyword>
<feature type="domain" description="Amino acid permease/ SLC12A" evidence="7">
    <location>
        <begin position="92"/>
        <end position="472"/>
    </location>
</feature>
<reference evidence="8" key="2">
    <citation type="journal article" date="2023" name="Microbiol Resour">
        <title>Decontamination and Annotation of the Draft Genome Sequence of the Oomycete Lagenidium giganteum ARSEF 373.</title>
        <authorList>
            <person name="Morgan W.R."/>
            <person name="Tartar A."/>
        </authorList>
    </citation>
    <scope>NUCLEOTIDE SEQUENCE</scope>
    <source>
        <strain evidence="8">ARSEF 373</strain>
    </source>
</reference>
<keyword evidence="3 6" id="KW-1133">Transmembrane helix</keyword>
<feature type="transmembrane region" description="Helical" evidence="6">
    <location>
        <begin position="409"/>
        <end position="432"/>
    </location>
</feature>
<keyword evidence="4 6" id="KW-0472">Membrane</keyword>
<evidence type="ECO:0000256" key="3">
    <source>
        <dbReference type="ARBA" id="ARBA00022989"/>
    </source>
</evidence>
<dbReference type="Gene3D" id="1.20.1740.10">
    <property type="entry name" value="Amino acid/polyamine transporter I"/>
    <property type="match status" value="1"/>
</dbReference>
<evidence type="ECO:0000256" key="1">
    <source>
        <dbReference type="ARBA" id="ARBA00004141"/>
    </source>
</evidence>
<feature type="transmembrane region" description="Helical" evidence="6">
    <location>
        <begin position="70"/>
        <end position="88"/>
    </location>
</feature>
<dbReference type="GO" id="GO:0055085">
    <property type="term" value="P:transmembrane transport"/>
    <property type="evidence" value="ECO:0007669"/>
    <property type="project" value="InterPro"/>
</dbReference>
<dbReference type="PANTHER" id="PTHR42770:SF7">
    <property type="entry name" value="MEMBRANE PROTEIN"/>
    <property type="match status" value="1"/>
</dbReference>
<keyword evidence="9" id="KW-1185">Reference proteome</keyword>
<dbReference type="InterPro" id="IPR004841">
    <property type="entry name" value="AA-permease/SLC12A_dom"/>
</dbReference>
<feature type="compositionally biased region" description="Polar residues" evidence="5">
    <location>
        <begin position="34"/>
        <end position="47"/>
    </location>
</feature>
<feature type="transmembrane region" description="Helical" evidence="6">
    <location>
        <begin position="203"/>
        <end position="228"/>
    </location>
</feature>
<evidence type="ECO:0000256" key="2">
    <source>
        <dbReference type="ARBA" id="ARBA00022692"/>
    </source>
</evidence>
<feature type="transmembrane region" description="Helical" evidence="6">
    <location>
        <begin position="383"/>
        <end position="403"/>
    </location>
</feature>
<dbReference type="InterPro" id="IPR050367">
    <property type="entry name" value="APC_superfamily"/>
</dbReference>
<evidence type="ECO:0000256" key="6">
    <source>
        <dbReference type="SAM" id="Phobius"/>
    </source>
</evidence>
<feature type="transmembrane region" description="Helical" evidence="6">
    <location>
        <begin position="444"/>
        <end position="470"/>
    </location>
</feature>
<dbReference type="EMBL" id="DAKRPA010000336">
    <property type="protein sequence ID" value="DAZ93198.1"/>
    <property type="molecule type" value="Genomic_DNA"/>
</dbReference>
<comment type="subcellular location">
    <subcellularLocation>
        <location evidence="1">Membrane</location>
        <topology evidence="1">Multi-pass membrane protein</topology>
    </subcellularLocation>
</comment>
<feature type="transmembrane region" description="Helical" evidence="6">
    <location>
        <begin position="327"/>
        <end position="356"/>
    </location>
</feature>
<feature type="compositionally biased region" description="Low complexity" evidence="5">
    <location>
        <begin position="48"/>
        <end position="61"/>
    </location>
</feature>
<evidence type="ECO:0000256" key="4">
    <source>
        <dbReference type="ARBA" id="ARBA00023136"/>
    </source>
</evidence>
<comment type="caution">
    <text evidence="8">The sequence shown here is derived from an EMBL/GenBank/DDBJ whole genome shotgun (WGS) entry which is preliminary data.</text>
</comment>
<feature type="transmembrane region" description="Helical" evidence="6">
    <location>
        <begin position="476"/>
        <end position="495"/>
    </location>
</feature>
<sequence length="569" mass="61921">MIKRIVARWRSDNKVSAVQINQADDASPFRDTNKPSSQTPTLTIRGSTTQAEQQPPTATTPTHVYTANSLDIWMLGITIVIGGQYFSWNSGLSAGVYSYLAGYVLVATAYVALCCCNAEITGALPFAGGAYGLSRCTLGFLPGFLIGCCESLQYIAYVASTNIQFTEMLVSMWKPLSHVRPLMWLLFYVVALAILIRGGRQLWLWNFLLGGVSLGVLLLYVFGSMAFVDYRANAVPDASKATLNGFTGFIQALPLATWFFVGVEALGMSGDDVAKPKTMIPKAQVGCILTLVVTGALVYFVTISLPVDGGIDALQTSLTPLNTGFMLILNASNTVATALSLPATFATGFGFIWCYGKLIYAMSCSKLLPGDLSRVTKDSKTPYMALIAGSVVGYFICFAAYFVPAVSEHTFIVCITSAFCSYMGQSIGYILLRRSFNQIKSSAFYNPFGIFGAIYSMCVWMLGIVSVVAFQGNGGIEIGVFMATVSMLFAFYMLVARKRQVFSSQEHKVLLVAHISKFNQRKRQSTKLAKSSAQKTTKMTVSTDSGRRAWMRSATKVVPINKHTEIEEL</sequence>
<proteinExistence type="predicted"/>
<gene>
    <name evidence="8" type="ORF">N0F65_011739</name>
</gene>
<evidence type="ECO:0000313" key="9">
    <source>
        <dbReference type="Proteomes" id="UP001146120"/>
    </source>
</evidence>
<feature type="transmembrane region" description="Helical" evidence="6">
    <location>
        <begin position="100"/>
        <end position="126"/>
    </location>
</feature>
<feature type="transmembrane region" description="Helical" evidence="6">
    <location>
        <begin position="179"/>
        <end position="196"/>
    </location>
</feature>
<evidence type="ECO:0000259" key="7">
    <source>
        <dbReference type="Pfam" id="PF00324"/>
    </source>
</evidence>
<dbReference type="PANTHER" id="PTHR42770">
    <property type="entry name" value="AMINO ACID TRANSPORTER-RELATED"/>
    <property type="match status" value="1"/>
</dbReference>
<feature type="transmembrane region" description="Helical" evidence="6">
    <location>
        <begin position="248"/>
        <end position="266"/>
    </location>
</feature>
<reference evidence="8" key="1">
    <citation type="submission" date="2022-11" db="EMBL/GenBank/DDBJ databases">
        <authorList>
            <person name="Morgan W.R."/>
            <person name="Tartar A."/>
        </authorList>
    </citation>
    <scope>NUCLEOTIDE SEQUENCE</scope>
    <source>
        <strain evidence="8">ARSEF 373</strain>
    </source>
</reference>
<dbReference type="AlphaFoldDB" id="A0AAV2YH20"/>
<feature type="transmembrane region" description="Helical" evidence="6">
    <location>
        <begin position="138"/>
        <end position="159"/>
    </location>
</feature>
<feature type="transmembrane region" description="Helical" evidence="6">
    <location>
        <begin position="287"/>
        <end position="307"/>
    </location>
</feature>
<evidence type="ECO:0000256" key="5">
    <source>
        <dbReference type="SAM" id="MobiDB-lite"/>
    </source>
</evidence>
<dbReference type="GO" id="GO:0016020">
    <property type="term" value="C:membrane"/>
    <property type="evidence" value="ECO:0007669"/>
    <property type="project" value="UniProtKB-SubCell"/>
</dbReference>
<feature type="region of interest" description="Disordered" evidence="5">
    <location>
        <begin position="26"/>
        <end position="61"/>
    </location>
</feature>
<evidence type="ECO:0000313" key="8">
    <source>
        <dbReference type="EMBL" id="DAZ93198.1"/>
    </source>
</evidence>
<dbReference type="Proteomes" id="UP001146120">
    <property type="component" value="Unassembled WGS sequence"/>
</dbReference>
<protein>
    <recommendedName>
        <fullName evidence="7">Amino acid permease/ SLC12A domain-containing protein</fullName>
    </recommendedName>
</protein>
<accession>A0AAV2YH20</accession>
<dbReference type="Pfam" id="PF00324">
    <property type="entry name" value="AA_permease"/>
    <property type="match status" value="1"/>
</dbReference>